<dbReference type="RefSeq" id="WP_012956675.1">
    <property type="nucleotide sequence ID" value="NC_013790.1"/>
</dbReference>
<dbReference type="AlphaFoldDB" id="D3DZP9"/>
<dbReference type="GeneID" id="8771547"/>
<dbReference type="HOGENOM" id="CLU_996099_0_0_2"/>
<dbReference type="EMBL" id="CP001719">
    <property type="protein sequence ID" value="ADC47727.1"/>
    <property type="molecule type" value="Genomic_DNA"/>
</dbReference>
<reference evidence="1 2" key="1">
    <citation type="journal article" date="2010" name="PLoS ONE">
        <title>The genome sequence of the rumen methanogen Methanobrevibacter ruminantium reveals new possibilities for controlling ruminant methane emissions.</title>
        <authorList>
            <person name="Leahy S.C."/>
            <person name="Kelly W.J."/>
            <person name="Altermann E."/>
            <person name="Ronimus R.S."/>
            <person name="Yeoman C.J."/>
            <person name="Pacheco D.M."/>
            <person name="Li D."/>
            <person name="Kong Z."/>
            <person name="McTavish S."/>
            <person name="Sang C."/>
            <person name="Lambie S.C."/>
            <person name="Janssen P.H."/>
            <person name="Dey D."/>
            <person name="Attwood G.T."/>
        </authorList>
    </citation>
    <scope>NUCLEOTIDE SEQUENCE [LARGE SCALE GENOMIC DNA]</scope>
    <source>
        <strain evidence="2">ATCC 35063 / DSM 1093 / JCM 13430 / OCM 146 / M1</strain>
    </source>
</reference>
<dbReference type="Proteomes" id="UP000008680">
    <property type="component" value="Chromosome"/>
</dbReference>
<keyword evidence="2" id="KW-1185">Reference proteome</keyword>
<dbReference type="OrthoDB" id="77656at2157"/>
<dbReference type="STRING" id="634498.mru_1877"/>
<sequence length="279" mass="32626">MESKDITNIEEIIPSNDVYPLVNLLFQSKLFKSKEINTNSLAISCLDLIDKNRIKITFNEEIESIKISKNPLLKTKGQLEKELELMKNIKFTINSKEMKKLDKRDQIILKMFKDINKNHEFDLKSMYDKILKQDIAIKFAKYFKDYSKSLERETKYSLENYKDLIKDGEFTFKGNEISNEWKEFKSSLKSDKSLYSQDAEIIDKYLIYGRCLEIEKDVLKNIEKANPDYDSELYRFLRHNGADLLKLIFDKALANSKIERKGDGSVPVGNSKYFVPGFG</sequence>
<gene>
    <name evidence="1" type="ordered locus">mru_1877</name>
</gene>
<accession>D3DZP9</accession>
<protein>
    <submittedName>
        <fullName evidence="1">Uncharacterized protein</fullName>
    </submittedName>
</protein>
<evidence type="ECO:0000313" key="2">
    <source>
        <dbReference type="Proteomes" id="UP000008680"/>
    </source>
</evidence>
<name>D3DZP9_METRM</name>
<proteinExistence type="predicted"/>
<evidence type="ECO:0000313" key="1">
    <source>
        <dbReference type="EMBL" id="ADC47727.1"/>
    </source>
</evidence>
<dbReference type="eggNOG" id="arCOG03432">
    <property type="taxonomic scope" value="Archaea"/>
</dbReference>
<dbReference type="PATRIC" id="fig|634498.28.peg.1877"/>
<organism evidence="1 2">
    <name type="scientific">Methanobrevibacter ruminantium (strain ATCC 35063 / DSM 1093 / JCM 13430 / OCM 146 / M1)</name>
    <name type="common">Methanobacterium ruminantium</name>
    <dbReference type="NCBI Taxonomy" id="634498"/>
    <lineage>
        <taxon>Archaea</taxon>
        <taxon>Methanobacteriati</taxon>
        <taxon>Methanobacteriota</taxon>
        <taxon>Methanomada group</taxon>
        <taxon>Methanobacteria</taxon>
        <taxon>Methanobacteriales</taxon>
        <taxon>Methanobacteriaceae</taxon>
        <taxon>Methanobrevibacter</taxon>
    </lineage>
</organism>
<dbReference type="KEGG" id="mru:mru_1877"/>